<reference evidence="2 3" key="1">
    <citation type="journal article" date="2011" name="J. Bacteriol.">
        <title>Genome sequence of the 1,4-dioxane-degrading Pseudonocardia dioxanivorans strain CB1190.</title>
        <authorList>
            <person name="Sales C.M."/>
            <person name="Mahendra S."/>
            <person name="Grostern A."/>
            <person name="Parales R.E."/>
            <person name="Goodwin L.A."/>
            <person name="Woyke T."/>
            <person name="Nolan M."/>
            <person name="Lapidus A."/>
            <person name="Chertkov O."/>
            <person name="Ovchinnikova G."/>
            <person name="Sczyrba A."/>
            <person name="Alvarez-Cohen L."/>
        </authorList>
    </citation>
    <scope>NUCLEOTIDE SEQUENCE [LARGE SCALE GENOMIC DNA]</scope>
    <source>
        <strain evidence="3">ATCC 55486 / DSM 44775 / JCM 13855 / CB1190</strain>
    </source>
</reference>
<dbReference type="HOGENOM" id="CLU_044339_1_0_11"/>
<evidence type="ECO:0000313" key="3">
    <source>
        <dbReference type="Proteomes" id="UP000007809"/>
    </source>
</evidence>
<feature type="region of interest" description="Disordered" evidence="1">
    <location>
        <begin position="356"/>
        <end position="469"/>
    </location>
</feature>
<dbReference type="Gene3D" id="3.40.50.300">
    <property type="entry name" value="P-loop containing nucleotide triphosphate hydrolases"/>
    <property type="match status" value="1"/>
</dbReference>
<feature type="compositionally biased region" description="Polar residues" evidence="1">
    <location>
        <begin position="358"/>
        <end position="369"/>
    </location>
</feature>
<protein>
    <submittedName>
        <fullName evidence="2">Uncharacterized protein</fullName>
    </submittedName>
</protein>
<feature type="compositionally biased region" description="Acidic residues" evidence="1">
    <location>
        <begin position="21"/>
        <end position="35"/>
    </location>
</feature>
<dbReference type="Pfam" id="PF13481">
    <property type="entry name" value="AAA_25"/>
    <property type="match status" value="1"/>
</dbReference>
<dbReference type="InterPro" id="IPR027417">
    <property type="entry name" value="P-loop_NTPase"/>
</dbReference>
<feature type="compositionally biased region" description="Basic and acidic residues" evidence="1">
    <location>
        <begin position="1"/>
        <end position="13"/>
    </location>
</feature>
<dbReference type="eggNOG" id="COG3598">
    <property type="taxonomic scope" value="Bacteria"/>
</dbReference>
<evidence type="ECO:0000256" key="1">
    <source>
        <dbReference type="SAM" id="MobiDB-lite"/>
    </source>
</evidence>
<keyword evidence="3" id="KW-1185">Reference proteome</keyword>
<feature type="region of interest" description="Disordered" evidence="1">
    <location>
        <begin position="1"/>
        <end position="38"/>
    </location>
</feature>
<dbReference type="Proteomes" id="UP000007809">
    <property type="component" value="Chromosome"/>
</dbReference>
<dbReference type="AlphaFoldDB" id="F4CSF0"/>
<gene>
    <name evidence="2" type="ordered locus">Psed_0870</name>
</gene>
<dbReference type="EMBL" id="CP002593">
    <property type="protein sequence ID" value="AEA23124.1"/>
    <property type="molecule type" value="Genomic_DNA"/>
</dbReference>
<dbReference type="KEGG" id="pdx:Psed_0870"/>
<sequence>MSRERSHDGDDPYGRLGGDTPYDDLPPDPGPDEWEPSPSLLGRMRSGSWLEDQVFPPLQYVVPDVIAEGTTVFAGAPKVGKSWAVLHIALSVAAGTRVFGCLPVGPGRPVLYLALEDGWRRLQSRSRSLLGNGRRIPWNLDILLEVEHQLAVETVAEWVEQHQNDRPTVIVDTLGKVMPSSRAGESAYERDYRAVGAFKRVIDAAPGAALILVHHTRKLGSDDFVDSVSGTLGVTGAADSTVVLARSRTDDGGLLKVTGRDIFEAEYAVEKNPSGLWTLTGGSLVEARKAATTARVSEGVSDRSADIIALVADSLDGIGPTAVGEKLGISTQQAGVYLSRLEKTGRLRKVGRGVYKSCDNTSTHSTLSTGVDRHGNAGHPRTTDDTVESVDSPGQTHAGVETEDGLPRQPHWSLPDSDASPATDVPRARDGGTTGTTGPDLHVSSGTTGTTEPVVPPHVHGTTGGATAPVHHITDHWRVSGEPA</sequence>
<dbReference type="OrthoDB" id="9775547at2"/>
<feature type="compositionally biased region" description="Low complexity" evidence="1">
    <location>
        <begin position="446"/>
        <end position="461"/>
    </location>
</feature>
<dbReference type="SUPFAM" id="SSF52540">
    <property type="entry name" value="P-loop containing nucleoside triphosphate hydrolases"/>
    <property type="match status" value="1"/>
</dbReference>
<name>F4CSF0_PSEUX</name>
<organism evidence="2 3">
    <name type="scientific">Pseudonocardia dioxanivorans (strain ATCC 55486 / DSM 44775 / JCM 13855 / CB1190)</name>
    <dbReference type="NCBI Taxonomy" id="675635"/>
    <lineage>
        <taxon>Bacteria</taxon>
        <taxon>Bacillati</taxon>
        <taxon>Actinomycetota</taxon>
        <taxon>Actinomycetes</taxon>
        <taxon>Pseudonocardiales</taxon>
        <taxon>Pseudonocardiaceae</taxon>
        <taxon>Pseudonocardia</taxon>
    </lineage>
</organism>
<dbReference type="STRING" id="675635.Psed_0870"/>
<proteinExistence type="predicted"/>
<accession>F4CSF0</accession>
<evidence type="ECO:0000313" key="2">
    <source>
        <dbReference type="EMBL" id="AEA23124.1"/>
    </source>
</evidence>